<dbReference type="VEuPathDB" id="CryptoDB:Vbra_8580"/>
<feature type="binding site" evidence="5">
    <location>
        <position position="227"/>
    </location>
    <ligand>
        <name>a divalent metal cation</name>
        <dbReference type="ChEBI" id="CHEBI:60240"/>
    </ligand>
</feature>
<organism evidence="8 9">
    <name type="scientific">Vitrella brassicaformis (strain CCMP3155)</name>
    <dbReference type="NCBI Taxonomy" id="1169540"/>
    <lineage>
        <taxon>Eukaryota</taxon>
        <taxon>Sar</taxon>
        <taxon>Alveolata</taxon>
        <taxon>Colpodellida</taxon>
        <taxon>Vitrellaceae</taxon>
        <taxon>Vitrella</taxon>
    </lineage>
</organism>
<dbReference type="AlphaFoldDB" id="A0A0G4EZD2"/>
<dbReference type="PRINTS" id="PR00072">
    <property type="entry name" value="MALOXRDTASE"/>
</dbReference>
<keyword evidence="5" id="KW-0479">Metal-binding</keyword>
<sequence length="313" mass="35479">MDAQRLAEQRLAEHLSPRRLSIHRPCHYVSSDPSSILFNRHFNKGTAFTDTERERLQIEGLLPGKEEDIETQVRRCYKQFCRLKNNIAKHIYLSSLRERSDVLFYRMIMDNLQEMLPIIYTPTVGQACLEFGLNYRNAEGMYIGERHCGRIREILNNWMPNMRDEVSIIVVTDGSRILGLGDLGTCGMGIPIGKLALYVAAAGFHPATTLPVVLDTGTNNEELLKFEDFTNDHAFPLLEKYRHRILCFNDDIQGTGATISAAFLNAIRLATKVKPKHHRILFFGAGAAGCGVAMSICQLLQLRHKLTFDDARK</sequence>
<comment type="cofactor">
    <cofactor evidence="5">
        <name>Mg(2+)</name>
        <dbReference type="ChEBI" id="CHEBI:18420"/>
    </cofactor>
    <cofactor evidence="5">
        <name>Mn(2+)</name>
        <dbReference type="ChEBI" id="CHEBI:29035"/>
    </cofactor>
    <text evidence="5">Divalent metal cations. Prefers magnesium or manganese.</text>
</comment>
<evidence type="ECO:0000313" key="8">
    <source>
        <dbReference type="EMBL" id="CEM04147.1"/>
    </source>
</evidence>
<evidence type="ECO:0000256" key="2">
    <source>
        <dbReference type="ARBA" id="ARBA00023002"/>
    </source>
</evidence>
<dbReference type="GO" id="GO:0004471">
    <property type="term" value="F:malate dehydrogenase (decarboxylating) (NAD+) activity"/>
    <property type="evidence" value="ECO:0007669"/>
    <property type="project" value="TreeGrafter"/>
</dbReference>
<evidence type="ECO:0000256" key="5">
    <source>
        <dbReference type="PIRSR" id="PIRSR000106-3"/>
    </source>
</evidence>
<dbReference type="GO" id="GO:0046872">
    <property type="term" value="F:metal ion binding"/>
    <property type="evidence" value="ECO:0007669"/>
    <property type="project" value="UniProtKB-KW"/>
</dbReference>
<feature type="active site" description="Proton donor" evidence="3">
    <location>
        <position position="120"/>
    </location>
</feature>
<dbReference type="PANTHER" id="PTHR23406">
    <property type="entry name" value="MALIC ENZYME-RELATED"/>
    <property type="match status" value="1"/>
</dbReference>
<dbReference type="InterPro" id="IPR036291">
    <property type="entry name" value="NAD(P)-bd_dom_sf"/>
</dbReference>
<evidence type="ECO:0000259" key="7">
    <source>
        <dbReference type="SMART" id="SM01274"/>
    </source>
</evidence>
<evidence type="ECO:0000256" key="1">
    <source>
        <dbReference type="ARBA" id="ARBA00008785"/>
    </source>
</evidence>
<dbReference type="Pfam" id="PF03949">
    <property type="entry name" value="Malic_M"/>
    <property type="match status" value="1"/>
</dbReference>
<feature type="active site" description="Proton acceptor" evidence="3">
    <location>
        <position position="194"/>
    </location>
</feature>
<protein>
    <recommendedName>
        <fullName evidence="7">Malic enzyme N-terminal domain-containing protein</fullName>
    </recommendedName>
</protein>
<feature type="domain" description="Malic enzyme N-terminal" evidence="7">
    <location>
        <begin position="97"/>
        <end position="242"/>
    </location>
</feature>
<dbReference type="SUPFAM" id="SSF53223">
    <property type="entry name" value="Aminoacid dehydrogenase-like, N-terminal domain"/>
    <property type="match status" value="1"/>
</dbReference>
<feature type="binding site" evidence="5">
    <location>
        <position position="251"/>
    </location>
    <ligand>
        <name>a divalent metal cation</name>
        <dbReference type="ChEBI" id="CHEBI:60240"/>
    </ligand>
</feature>
<evidence type="ECO:0000256" key="3">
    <source>
        <dbReference type="PIRSR" id="PIRSR000106-1"/>
    </source>
</evidence>
<evidence type="ECO:0000256" key="4">
    <source>
        <dbReference type="PIRSR" id="PIRSR000106-2"/>
    </source>
</evidence>
<dbReference type="GO" id="GO:0005739">
    <property type="term" value="C:mitochondrion"/>
    <property type="evidence" value="ECO:0007669"/>
    <property type="project" value="TreeGrafter"/>
</dbReference>
<keyword evidence="6" id="KW-1133">Transmembrane helix</keyword>
<dbReference type="SMART" id="SM01274">
    <property type="entry name" value="malic"/>
    <property type="match status" value="1"/>
</dbReference>
<evidence type="ECO:0000313" key="9">
    <source>
        <dbReference type="Proteomes" id="UP000041254"/>
    </source>
</evidence>
<dbReference type="OrthoDB" id="5365701at2759"/>
<evidence type="ECO:0000256" key="6">
    <source>
        <dbReference type="SAM" id="Phobius"/>
    </source>
</evidence>
<name>A0A0G4EZD2_VITBC</name>
<dbReference type="InterPro" id="IPR046346">
    <property type="entry name" value="Aminoacid_DH-like_N_sf"/>
</dbReference>
<reference evidence="8 9" key="1">
    <citation type="submission" date="2014-11" db="EMBL/GenBank/DDBJ databases">
        <authorList>
            <person name="Zhu J."/>
            <person name="Qi W."/>
            <person name="Song R."/>
        </authorList>
    </citation>
    <scope>NUCLEOTIDE SEQUENCE [LARGE SCALE GENOMIC DNA]</scope>
</reference>
<comment type="similarity">
    <text evidence="1">Belongs to the malic enzymes family.</text>
</comment>
<feature type="transmembrane region" description="Helical" evidence="6">
    <location>
        <begin position="280"/>
        <end position="301"/>
    </location>
</feature>
<dbReference type="InterPro" id="IPR012301">
    <property type="entry name" value="Malic_N_dom"/>
</dbReference>
<dbReference type="STRING" id="1169540.A0A0G4EZD2"/>
<dbReference type="Gene3D" id="3.40.50.10380">
    <property type="entry name" value="Malic enzyme, N-terminal domain"/>
    <property type="match status" value="2"/>
</dbReference>
<accession>A0A0G4EZD2</accession>
<dbReference type="PIRSF" id="PIRSF000106">
    <property type="entry name" value="ME"/>
    <property type="match status" value="1"/>
</dbReference>
<dbReference type="Proteomes" id="UP000041254">
    <property type="component" value="Unassembled WGS sequence"/>
</dbReference>
<dbReference type="PhylomeDB" id="A0A0G4EZD2"/>
<keyword evidence="6" id="KW-0472">Membrane</keyword>
<dbReference type="GO" id="GO:0051287">
    <property type="term" value="F:NAD binding"/>
    <property type="evidence" value="ECO:0007669"/>
    <property type="project" value="InterPro"/>
</dbReference>
<feature type="binding site" evidence="4">
    <location>
        <position position="176"/>
    </location>
    <ligand>
        <name>(S)-malate</name>
        <dbReference type="ChEBI" id="CHEBI:15589"/>
    </ligand>
</feature>
<dbReference type="Pfam" id="PF00390">
    <property type="entry name" value="malic"/>
    <property type="match status" value="1"/>
</dbReference>
<feature type="binding site" evidence="5">
    <location>
        <position position="228"/>
    </location>
    <ligand>
        <name>a divalent metal cation</name>
        <dbReference type="ChEBI" id="CHEBI:60240"/>
    </ligand>
</feature>
<keyword evidence="2" id="KW-0560">Oxidoreductase</keyword>
<dbReference type="GO" id="GO:0006108">
    <property type="term" value="P:malate metabolic process"/>
    <property type="evidence" value="ECO:0007669"/>
    <property type="project" value="TreeGrafter"/>
</dbReference>
<gene>
    <name evidence="8" type="ORF">Vbra_8580</name>
</gene>
<keyword evidence="6" id="KW-0812">Transmembrane</keyword>
<proteinExistence type="inferred from homology"/>
<dbReference type="InterPro" id="IPR037062">
    <property type="entry name" value="Malic_N_dom_sf"/>
</dbReference>
<dbReference type="Gene3D" id="3.40.50.720">
    <property type="entry name" value="NAD(P)-binding Rossmann-like Domain"/>
    <property type="match status" value="1"/>
</dbReference>
<keyword evidence="9" id="KW-1185">Reference proteome</keyword>
<dbReference type="EMBL" id="CDMY01000347">
    <property type="protein sequence ID" value="CEM04147.1"/>
    <property type="molecule type" value="Genomic_DNA"/>
</dbReference>
<dbReference type="InParanoid" id="A0A0G4EZD2"/>
<dbReference type="SUPFAM" id="SSF51735">
    <property type="entry name" value="NAD(P)-binding Rossmann-fold domains"/>
    <property type="match status" value="1"/>
</dbReference>
<dbReference type="PANTHER" id="PTHR23406:SF32">
    <property type="entry name" value="NADP-DEPENDENT MALIC ENZYME"/>
    <property type="match status" value="1"/>
</dbReference>
<dbReference type="InterPro" id="IPR001891">
    <property type="entry name" value="Malic_OxRdtase"/>
</dbReference>
<dbReference type="InterPro" id="IPR012302">
    <property type="entry name" value="Malic_NAD-bd"/>
</dbReference>